<keyword evidence="5" id="KW-1185">Reference proteome</keyword>
<evidence type="ECO:0000256" key="1">
    <source>
        <dbReference type="ARBA" id="ARBA00023125"/>
    </source>
</evidence>
<dbReference type="PROSITE" id="PS50935">
    <property type="entry name" value="SSB"/>
    <property type="match status" value="1"/>
</dbReference>
<evidence type="ECO:0000313" key="5">
    <source>
        <dbReference type="Proteomes" id="UP001208245"/>
    </source>
</evidence>
<evidence type="ECO:0000256" key="2">
    <source>
        <dbReference type="PROSITE-ProRule" id="PRU00252"/>
    </source>
</evidence>
<dbReference type="GO" id="GO:0003677">
    <property type="term" value="F:DNA binding"/>
    <property type="evidence" value="ECO:0007669"/>
    <property type="project" value="UniProtKB-KW"/>
</dbReference>
<proteinExistence type="predicted"/>
<dbReference type="InterPro" id="IPR000424">
    <property type="entry name" value="Primosome_PriB/ssb"/>
</dbReference>
<sequence length="219" mass="25139">MTYKEMRKNIEEMADNNYQDFVKALISYEKGINDEKALDSLYEEFMDNDTQGLLSEEFDYSIDNLKEQGLLQEEATIKEERDDLINVVGNLIKDPELLEIKDNQGEKLKVANFTLVSNDKEGGKNYHSCSAYGEKAKGMEKFKQGDFMKVFGQTKVSLGDDGKEYTNIRVLSSKLLKTKERNQEQSPKKESILGAIKKYKAEDKGKETNKSDKKIETER</sequence>
<comment type="caution">
    <text evidence="4">The sequence shown here is derived from an EMBL/GenBank/DDBJ whole genome shotgun (WGS) entry which is preliminary data.</text>
</comment>
<dbReference type="Gene3D" id="2.40.50.140">
    <property type="entry name" value="Nucleic acid-binding proteins"/>
    <property type="match status" value="1"/>
</dbReference>
<feature type="compositionally biased region" description="Basic and acidic residues" evidence="3">
    <location>
        <begin position="177"/>
        <end position="191"/>
    </location>
</feature>
<dbReference type="Proteomes" id="UP001208245">
    <property type="component" value="Unassembled WGS sequence"/>
</dbReference>
<accession>A0ABT3BM50</accession>
<organism evidence="4 5">
    <name type="scientific">Ureaplasma miroungigenitalium</name>
    <dbReference type="NCBI Taxonomy" id="1042321"/>
    <lineage>
        <taxon>Bacteria</taxon>
        <taxon>Bacillati</taxon>
        <taxon>Mycoplasmatota</taxon>
        <taxon>Mycoplasmoidales</taxon>
        <taxon>Mycoplasmoidaceae</taxon>
        <taxon>Ureaplasma</taxon>
    </lineage>
</organism>
<name>A0ABT3BM50_9BACT</name>
<keyword evidence="1 2" id="KW-0238">DNA-binding</keyword>
<gene>
    <name evidence="4" type="ORF">OF376_00770</name>
</gene>
<protein>
    <submittedName>
        <fullName evidence="4">Single-stranded DNA-binding protein</fullName>
    </submittedName>
</protein>
<reference evidence="4 5" key="1">
    <citation type="journal article" date="2020" name="Int. J. Syst. Evol. Microbiol.">
        <title>Ureaplasma miroungigenitalium sp. nov. isolated from northern elephant seals (Mirounga angustirostris) and Ureaplasma zalophigenitalium sp. nov. isolated from California sea lions (Zalophus californianus).</title>
        <authorList>
            <person name="Volokhov D.V."/>
            <person name="Gulland F.M."/>
            <person name="Gao Y."/>
            <person name="Chizhikov V.E."/>
        </authorList>
    </citation>
    <scope>NUCLEOTIDE SEQUENCE [LARGE SCALE GENOMIC DNA]</scope>
    <source>
        <strain evidence="4 5">ES3182-GEN</strain>
    </source>
</reference>
<dbReference type="EMBL" id="JAOXHL010000001">
    <property type="protein sequence ID" value="MCV3728321.1"/>
    <property type="molecule type" value="Genomic_DNA"/>
</dbReference>
<dbReference type="RefSeq" id="WP_263821648.1">
    <property type="nucleotide sequence ID" value="NZ_JAOXHL010000001.1"/>
</dbReference>
<dbReference type="SUPFAM" id="SSF50249">
    <property type="entry name" value="Nucleic acid-binding proteins"/>
    <property type="match status" value="1"/>
</dbReference>
<feature type="region of interest" description="Disordered" evidence="3">
    <location>
        <begin position="176"/>
        <end position="197"/>
    </location>
</feature>
<evidence type="ECO:0000256" key="3">
    <source>
        <dbReference type="SAM" id="MobiDB-lite"/>
    </source>
</evidence>
<dbReference type="InterPro" id="IPR012340">
    <property type="entry name" value="NA-bd_OB-fold"/>
</dbReference>
<evidence type="ECO:0000313" key="4">
    <source>
        <dbReference type="EMBL" id="MCV3728321.1"/>
    </source>
</evidence>